<sequence length="225" mass="24693">MQLCAATTRWEYRGRDHIDALTERGDGIVAAFWHSRIALSFMAWPRSAPQKPAMLISRSKEGDFIARFAGHLDIATVRGSSRNRRKDKAKGGVAAFRDMDRWVDDGNCMGLTIDGPRGPRQRATLGALRLAKATGAPIMIFSWSVTNKHVAKSWDRFILPLPFGRGVVVWGESIVVPDDATAQEMERLRQVLEDRLNAITLEADRACGGPVSEPEPLPDAAGAAS</sequence>
<dbReference type="Proteomes" id="UP001595379">
    <property type="component" value="Unassembled WGS sequence"/>
</dbReference>
<dbReference type="InterPro" id="IPR007172">
    <property type="entry name" value="DUF374"/>
</dbReference>
<reference evidence="4" key="1">
    <citation type="journal article" date="2019" name="Int. J. Syst. Evol. Microbiol.">
        <title>The Global Catalogue of Microorganisms (GCM) 10K type strain sequencing project: providing services to taxonomists for standard genome sequencing and annotation.</title>
        <authorList>
            <consortium name="The Broad Institute Genomics Platform"/>
            <consortium name="The Broad Institute Genome Sequencing Center for Infectious Disease"/>
            <person name="Wu L."/>
            <person name="Ma J."/>
        </authorList>
    </citation>
    <scope>NUCLEOTIDE SEQUENCE [LARGE SCALE GENOMIC DNA]</scope>
    <source>
        <strain evidence="4">KCTC 52487</strain>
    </source>
</reference>
<accession>A0ABV6ZYM4</accession>
<dbReference type="EMBL" id="JBHRSV010000019">
    <property type="protein sequence ID" value="MFC2926497.1"/>
    <property type="molecule type" value="Genomic_DNA"/>
</dbReference>
<dbReference type="GO" id="GO:0016746">
    <property type="term" value="F:acyltransferase activity"/>
    <property type="evidence" value="ECO:0007669"/>
    <property type="project" value="UniProtKB-KW"/>
</dbReference>
<keyword evidence="4" id="KW-1185">Reference proteome</keyword>
<keyword evidence="3" id="KW-0012">Acyltransferase</keyword>
<evidence type="ECO:0000259" key="2">
    <source>
        <dbReference type="Pfam" id="PF04028"/>
    </source>
</evidence>
<name>A0ABV6ZYM4_9PROT</name>
<proteinExistence type="predicted"/>
<feature type="domain" description="DUF374" evidence="2">
    <location>
        <begin position="50"/>
        <end position="120"/>
    </location>
</feature>
<dbReference type="RefSeq" id="WP_343164287.1">
    <property type="nucleotide sequence ID" value="NZ_JBHRSV010000019.1"/>
</dbReference>
<evidence type="ECO:0000313" key="3">
    <source>
        <dbReference type="EMBL" id="MFC2926497.1"/>
    </source>
</evidence>
<dbReference type="Pfam" id="PF04028">
    <property type="entry name" value="DUF374"/>
    <property type="match status" value="1"/>
</dbReference>
<protein>
    <submittedName>
        <fullName evidence="3">Lysophospholipid acyltransferase family protein</fullName>
    </submittedName>
</protein>
<dbReference type="CDD" id="cd07983">
    <property type="entry name" value="LPLAT_DUF374-like"/>
    <property type="match status" value="1"/>
</dbReference>
<feature type="region of interest" description="Disordered" evidence="1">
    <location>
        <begin position="206"/>
        <end position="225"/>
    </location>
</feature>
<comment type="caution">
    <text evidence="3">The sequence shown here is derived from an EMBL/GenBank/DDBJ whole genome shotgun (WGS) entry which is preliminary data.</text>
</comment>
<evidence type="ECO:0000256" key="1">
    <source>
        <dbReference type="SAM" id="MobiDB-lite"/>
    </source>
</evidence>
<keyword evidence="3" id="KW-0808">Transferase</keyword>
<organism evidence="3 4">
    <name type="scientific">Hyphobacterium vulgare</name>
    <dbReference type="NCBI Taxonomy" id="1736751"/>
    <lineage>
        <taxon>Bacteria</taxon>
        <taxon>Pseudomonadati</taxon>
        <taxon>Pseudomonadota</taxon>
        <taxon>Alphaproteobacteria</taxon>
        <taxon>Maricaulales</taxon>
        <taxon>Maricaulaceae</taxon>
        <taxon>Hyphobacterium</taxon>
    </lineage>
</organism>
<evidence type="ECO:0000313" key="4">
    <source>
        <dbReference type="Proteomes" id="UP001595379"/>
    </source>
</evidence>
<gene>
    <name evidence="3" type="ORF">ACFOOR_10310</name>
</gene>